<dbReference type="EMBL" id="JAHESF010000003">
    <property type="protein sequence ID" value="MBT1696120.1"/>
    <property type="molecule type" value="Genomic_DNA"/>
</dbReference>
<reference evidence="6 7" key="1">
    <citation type="submission" date="2021-05" db="EMBL/GenBank/DDBJ databases">
        <title>A Polyphasic approach of four new species of the genus Ohtaekwangia: Ohtaekwangia histidinii sp. nov., Ohtaekwangia cretensis sp. nov., Ohtaekwangia indiensis sp. nov., Ohtaekwangia reichenbachii sp. nov. from diverse environment.</title>
        <authorList>
            <person name="Octaviana S."/>
        </authorList>
    </citation>
    <scope>NUCLEOTIDE SEQUENCE [LARGE SCALE GENOMIC DNA]</scope>
    <source>
        <strain evidence="6 7">PWU4</strain>
    </source>
</reference>
<evidence type="ECO:0000256" key="2">
    <source>
        <dbReference type="ARBA" id="ARBA00022741"/>
    </source>
</evidence>
<evidence type="ECO:0000313" key="6">
    <source>
        <dbReference type="EMBL" id="MBT1696120.1"/>
    </source>
</evidence>
<dbReference type="GO" id="GO:0005524">
    <property type="term" value="F:ATP binding"/>
    <property type="evidence" value="ECO:0007669"/>
    <property type="project" value="UniProtKB-KW"/>
</dbReference>
<dbReference type="InterPro" id="IPR045540">
    <property type="entry name" value="YegS/DAGK_C"/>
</dbReference>
<gene>
    <name evidence="6" type="ORF">KK083_04495</name>
</gene>
<dbReference type="InterPro" id="IPR016064">
    <property type="entry name" value="NAD/diacylglycerol_kinase_sf"/>
</dbReference>
<dbReference type="SMART" id="SM00046">
    <property type="entry name" value="DAGKc"/>
    <property type="match status" value="1"/>
</dbReference>
<keyword evidence="3" id="KW-0418">Kinase</keyword>
<dbReference type="AlphaFoldDB" id="A0AAP2DH35"/>
<dbReference type="Gene3D" id="2.60.200.40">
    <property type="match status" value="1"/>
</dbReference>
<dbReference type="PROSITE" id="PS50146">
    <property type="entry name" value="DAGK"/>
    <property type="match status" value="1"/>
</dbReference>
<dbReference type="Gene3D" id="3.40.50.10330">
    <property type="entry name" value="Probable inorganic polyphosphate/atp-NAD kinase, domain 1"/>
    <property type="match status" value="1"/>
</dbReference>
<dbReference type="GO" id="GO:0005886">
    <property type="term" value="C:plasma membrane"/>
    <property type="evidence" value="ECO:0007669"/>
    <property type="project" value="TreeGrafter"/>
</dbReference>
<dbReference type="GO" id="GO:0016301">
    <property type="term" value="F:kinase activity"/>
    <property type="evidence" value="ECO:0007669"/>
    <property type="project" value="UniProtKB-KW"/>
</dbReference>
<dbReference type="Pfam" id="PF00781">
    <property type="entry name" value="DAGK_cat"/>
    <property type="match status" value="1"/>
</dbReference>
<name>A0AAP2DH35_9BACT</name>
<keyword evidence="7" id="KW-1185">Reference proteome</keyword>
<accession>A0AAP2DH35</accession>
<dbReference type="PANTHER" id="PTHR12358">
    <property type="entry name" value="SPHINGOSINE KINASE"/>
    <property type="match status" value="1"/>
</dbReference>
<keyword evidence="1" id="KW-0808">Transferase</keyword>
<dbReference type="Pfam" id="PF19279">
    <property type="entry name" value="YegS_C"/>
    <property type="match status" value="1"/>
</dbReference>
<keyword evidence="4" id="KW-0067">ATP-binding</keyword>
<protein>
    <recommendedName>
        <fullName evidence="5">DAGKc domain-containing protein</fullName>
    </recommendedName>
</protein>
<comment type="caution">
    <text evidence="6">The sequence shown here is derived from an EMBL/GenBank/DDBJ whole genome shotgun (WGS) entry which is preliminary data.</text>
</comment>
<evidence type="ECO:0000259" key="5">
    <source>
        <dbReference type="PROSITE" id="PS50146"/>
    </source>
</evidence>
<evidence type="ECO:0000256" key="3">
    <source>
        <dbReference type="ARBA" id="ARBA00022777"/>
    </source>
</evidence>
<dbReference type="RefSeq" id="WP_254161117.1">
    <property type="nucleotide sequence ID" value="NZ_JAHESF010000003.1"/>
</dbReference>
<dbReference type="SUPFAM" id="SSF111331">
    <property type="entry name" value="NAD kinase/diacylglycerol kinase-like"/>
    <property type="match status" value="1"/>
</dbReference>
<dbReference type="Proteomes" id="UP001319200">
    <property type="component" value="Unassembled WGS sequence"/>
</dbReference>
<feature type="domain" description="DAGKc" evidence="5">
    <location>
        <begin position="1"/>
        <end position="129"/>
    </location>
</feature>
<dbReference type="InterPro" id="IPR050187">
    <property type="entry name" value="Lipid_Phosphate_FormReg"/>
</dbReference>
<dbReference type="PANTHER" id="PTHR12358:SF106">
    <property type="entry name" value="LIPID KINASE YEGS"/>
    <property type="match status" value="1"/>
</dbReference>
<evidence type="ECO:0000256" key="1">
    <source>
        <dbReference type="ARBA" id="ARBA00022679"/>
    </source>
</evidence>
<dbReference type="InterPro" id="IPR017438">
    <property type="entry name" value="ATP-NAD_kinase_N"/>
</dbReference>
<evidence type="ECO:0000313" key="7">
    <source>
        <dbReference type="Proteomes" id="UP001319200"/>
    </source>
</evidence>
<organism evidence="6 7">
    <name type="scientific">Chryseosolibacter histidini</name>
    <dbReference type="NCBI Taxonomy" id="2782349"/>
    <lineage>
        <taxon>Bacteria</taxon>
        <taxon>Pseudomonadati</taxon>
        <taxon>Bacteroidota</taxon>
        <taxon>Cytophagia</taxon>
        <taxon>Cytophagales</taxon>
        <taxon>Chryseotaleaceae</taxon>
        <taxon>Chryseosolibacter</taxon>
    </lineage>
</organism>
<keyword evidence="2" id="KW-0547">Nucleotide-binding</keyword>
<evidence type="ECO:0000256" key="4">
    <source>
        <dbReference type="ARBA" id="ARBA00022840"/>
    </source>
</evidence>
<dbReference type="InterPro" id="IPR001206">
    <property type="entry name" value="Diacylglycerol_kinase_cat_dom"/>
</dbReference>
<sequence>MKILFVVNPASGNTSNNKAVLRVHEMAVQKGFDFKFLYTRGRNDDEAIRHQISEYKPDRVIAGGGDGTVQLVARNLIRTETLMGILPLGSANGLATALGFPQNPVRAVDAVIEATHFIRIDLLKFNGQHLCIHLGDIGVNALMVKKYDAENRKGMIGYAKHLLSSIKESPLRSYTIKTPEGTYEKEGYMLAFANAHKYGTGVHISEGEVWDGKFEICNVPRIALDEVIKAGLTIVNVFIDKNMFSDVITCTSAEISISGEMDFQIDGEYMGAVDSLKVEIIPAAVKLLIP</sequence>
<proteinExistence type="predicted"/>